<gene>
    <name evidence="2" type="ORF">EC957_007181</name>
</gene>
<protein>
    <recommendedName>
        <fullName evidence="4">Long chronological lifespan protein 2</fullName>
    </recommendedName>
</protein>
<feature type="compositionally biased region" description="Low complexity" evidence="1">
    <location>
        <begin position="14"/>
        <end position="27"/>
    </location>
</feature>
<keyword evidence="3" id="KW-1185">Reference proteome</keyword>
<feature type="region of interest" description="Disordered" evidence="1">
    <location>
        <begin position="1"/>
        <end position="68"/>
    </location>
</feature>
<feature type="compositionally biased region" description="Basic and acidic residues" evidence="1">
    <location>
        <begin position="28"/>
        <end position="39"/>
    </location>
</feature>
<comment type="caution">
    <text evidence="2">The sequence shown here is derived from an EMBL/GenBank/DDBJ whole genome shotgun (WGS) entry which is preliminary data.</text>
</comment>
<organism evidence="2 3">
    <name type="scientific">Mortierella hygrophila</name>
    <dbReference type="NCBI Taxonomy" id="979708"/>
    <lineage>
        <taxon>Eukaryota</taxon>
        <taxon>Fungi</taxon>
        <taxon>Fungi incertae sedis</taxon>
        <taxon>Mucoromycota</taxon>
        <taxon>Mortierellomycotina</taxon>
        <taxon>Mortierellomycetes</taxon>
        <taxon>Mortierellales</taxon>
        <taxon>Mortierellaceae</taxon>
        <taxon>Mortierella</taxon>
    </lineage>
</organism>
<proteinExistence type="predicted"/>
<name>A0A9P6K5M9_9FUNG</name>
<evidence type="ECO:0000256" key="1">
    <source>
        <dbReference type="SAM" id="MobiDB-lite"/>
    </source>
</evidence>
<evidence type="ECO:0008006" key="4">
    <source>
        <dbReference type="Google" id="ProtNLM"/>
    </source>
</evidence>
<dbReference type="AlphaFoldDB" id="A0A9P6K5M9"/>
<sequence>MSDAIPSSAPMFSRHQAAKAQAEAQQNRQERQQQRREQHSSPFDDFFGGGSAQEQADSEDDSEESSFNDASACKGYYCEETQVCVDRPVQCPCPYDTDTKCLRGEWYVCYRGPNKC</sequence>
<reference evidence="2" key="1">
    <citation type="journal article" date="2020" name="Fungal Divers.">
        <title>Resolving the Mortierellaceae phylogeny through synthesis of multi-gene phylogenetics and phylogenomics.</title>
        <authorList>
            <person name="Vandepol N."/>
            <person name="Liber J."/>
            <person name="Desiro A."/>
            <person name="Na H."/>
            <person name="Kennedy M."/>
            <person name="Barry K."/>
            <person name="Grigoriev I.V."/>
            <person name="Miller A.N."/>
            <person name="O'Donnell K."/>
            <person name="Stajich J.E."/>
            <person name="Bonito G."/>
        </authorList>
    </citation>
    <scope>NUCLEOTIDE SEQUENCE</scope>
    <source>
        <strain evidence="2">NRRL 2591</strain>
    </source>
</reference>
<dbReference type="Proteomes" id="UP000723463">
    <property type="component" value="Unassembled WGS sequence"/>
</dbReference>
<evidence type="ECO:0000313" key="3">
    <source>
        <dbReference type="Proteomes" id="UP000723463"/>
    </source>
</evidence>
<evidence type="ECO:0000313" key="2">
    <source>
        <dbReference type="EMBL" id="KAF9548153.1"/>
    </source>
</evidence>
<feature type="compositionally biased region" description="Acidic residues" evidence="1">
    <location>
        <begin position="56"/>
        <end position="66"/>
    </location>
</feature>
<accession>A0A9P6K5M9</accession>
<dbReference type="EMBL" id="JAAAXW010000033">
    <property type="protein sequence ID" value="KAF9548153.1"/>
    <property type="molecule type" value="Genomic_DNA"/>
</dbReference>